<name>A0AA39LRK6_9BILA</name>
<dbReference type="AlphaFoldDB" id="A0AA39LRK6"/>
<dbReference type="Proteomes" id="UP001175271">
    <property type="component" value="Unassembled WGS sequence"/>
</dbReference>
<evidence type="ECO:0000259" key="3">
    <source>
        <dbReference type="SMART" id="SM00645"/>
    </source>
</evidence>
<dbReference type="CDD" id="cd02248">
    <property type="entry name" value="Peptidase_C1A"/>
    <property type="match status" value="1"/>
</dbReference>
<keyword evidence="2" id="KW-0472">Membrane</keyword>
<dbReference type="InterPro" id="IPR000668">
    <property type="entry name" value="Peptidase_C1A_C"/>
</dbReference>
<dbReference type="InterPro" id="IPR039417">
    <property type="entry name" value="Peptidase_C1A_papain-like"/>
</dbReference>
<keyword evidence="5" id="KW-1185">Reference proteome</keyword>
<gene>
    <name evidence="4" type="ORF">QR680_019249</name>
</gene>
<feature type="transmembrane region" description="Helical" evidence="2">
    <location>
        <begin position="35"/>
        <end position="56"/>
    </location>
</feature>
<reference evidence="4" key="1">
    <citation type="submission" date="2023-06" db="EMBL/GenBank/DDBJ databases">
        <title>Genomic analysis of the entomopathogenic nematode Steinernema hermaphroditum.</title>
        <authorList>
            <person name="Schwarz E.M."/>
            <person name="Heppert J.K."/>
            <person name="Baniya A."/>
            <person name="Schwartz H.T."/>
            <person name="Tan C.-H."/>
            <person name="Antoshechkin I."/>
            <person name="Sternberg P.W."/>
            <person name="Goodrich-Blair H."/>
            <person name="Dillman A.R."/>
        </authorList>
    </citation>
    <scope>NUCLEOTIDE SEQUENCE</scope>
    <source>
        <strain evidence="4">PS9179</strain>
        <tissue evidence="4">Whole animal</tissue>
    </source>
</reference>
<sequence>MPVVVYGSTDRLVDSEDVLARLEGINDFVRSWKNIISLAAFAIIIVALVVSGFIFIPKLFEPDSSRNDTLVVFQEYLISLPERVLKERGRDRALEQFENVLKTLEFTAQLNSRSNYITFEVNRFADWNKAEIQKLFRETEVDWNKIAGNSFFNTSVERQHIDPTEPPPSKDWRKENVLTPVKHQGYCSSGWAFATTALVEAAVAISTKSPPVSLSEQQLMDCDYFDRGCYAGNVLTALTYVKENGLTAEEWYPYNPGLITQCQPYEAIAWIKEFSLHKFCCDPWWLEYYGPMVVTISVTKEFISYKSGIFHPLKEDCEYRSIGRHSMLVVGKGISSDGTEYWILRNSLGRTWGEDGYMRFIKGINACGIEDSAIGARL</sequence>
<dbReference type="Pfam" id="PF00112">
    <property type="entry name" value="Peptidase_C1"/>
    <property type="match status" value="1"/>
</dbReference>
<dbReference type="GO" id="GO:0008234">
    <property type="term" value="F:cysteine-type peptidase activity"/>
    <property type="evidence" value="ECO:0007669"/>
    <property type="project" value="InterPro"/>
</dbReference>
<dbReference type="InterPro" id="IPR025660">
    <property type="entry name" value="Pept_his_AS"/>
</dbReference>
<dbReference type="InterPro" id="IPR013128">
    <property type="entry name" value="Peptidase_C1A"/>
</dbReference>
<dbReference type="SUPFAM" id="SSF54001">
    <property type="entry name" value="Cysteine proteinases"/>
    <property type="match status" value="1"/>
</dbReference>
<proteinExistence type="inferred from homology"/>
<comment type="caution">
    <text evidence="4">The sequence shown here is derived from an EMBL/GenBank/DDBJ whole genome shotgun (WGS) entry which is preliminary data.</text>
</comment>
<dbReference type="InterPro" id="IPR038765">
    <property type="entry name" value="Papain-like_cys_pep_sf"/>
</dbReference>
<dbReference type="PROSITE" id="PS00639">
    <property type="entry name" value="THIOL_PROTEASE_HIS"/>
    <property type="match status" value="1"/>
</dbReference>
<protein>
    <recommendedName>
        <fullName evidence="3">Peptidase C1A papain C-terminal domain-containing protein</fullName>
    </recommendedName>
</protein>
<dbReference type="EMBL" id="JAUCMV010000004">
    <property type="protein sequence ID" value="KAK0407536.1"/>
    <property type="molecule type" value="Genomic_DNA"/>
</dbReference>
<evidence type="ECO:0000256" key="2">
    <source>
        <dbReference type="SAM" id="Phobius"/>
    </source>
</evidence>
<evidence type="ECO:0000313" key="5">
    <source>
        <dbReference type="Proteomes" id="UP001175271"/>
    </source>
</evidence>
<organism evidence="4 5">
    <name type="scientific">Steinernema hermaphroditum</name>
    <dbReference type="NCBI Taxonomy" id="289476"/>
    <lineage>
        <taxon>Eukaryota</taxon>
        <taxon>Metazoa</taxon>
        <taxon>Ecdysozoa</taxon>
        <taxon>Nematoda</taxon>
        <taxon>Chromadorea</taxon>
        <taxon>Rhabditida</taxon>
        <taxon>Tylenchina</taxon>
        <taxon>Panagrolaimomorpha</taxon>
        <taxon>Strongyloidoidea</taxon>
        <taxon>Steinernematidae</taxon>
        <taxon>Steinernema</taxon>
    </lineage>
</organism>
<evidence type="ECO:0000256" key="1">
    <source>
        <dbReference type="ARBA" id="ARBA00008455"/>
    </source>
</evidence>
<dbReference type="GO" id="GO:0006508">
    <property type="term" value="P:proteolysis"/>
    <property type="evidence" value="ECO:0007669"/>
    <property type="project" value="InterPro"/>
</dbReference>
<keyword evidence="2" id="KW-1133">Transmembrane helix</keyword>
<dbReference type="SMART" id="SM00645">
    <property type="entry name" value="Pept_C1"/>
    <property type="match status" value="1"/>
</dbReference>
<dbReference type="Gene3D" id="3.90.70.10">
    <property type="entry name" value="Cysteine proteinases"/>
    <property type="match status" value="1"/>
</dbReference>
<evidence type="ECO:0000313" key="4">
    <source>
        <dbReference type="EMBL" id="KAK0407536.1"/>
    </source>
</evidence>
<comment type="similarity">
    <text evidence="1">Belongs to the peptidase C1 family.</text>
</comment>
<accession>A0AA39LRK6</accession>
<keyword evidence="2" id="KW-0812">Transmembrane</keyword>
<feature type="domain" description="Peptidase C1A papain C-terminal" evidence="3">
    <location>
        <begin position="166"/>
        <end position="377"/>
    </location>
</feature>
<dbReference type="PANTHER" id="PTHR12411">
    <property type="entry name" value="CYSTEINE PROTEASE FAMILY C1-RELATED"/>
    <property type="match status" value="1"/>
</dbReference>